<comment type="caution">
    <text evidence="2">The sequence shown here is derived from an EMBL/GenBank/DDBJ whole genome shotgun (WGS) entry which is preliminary data.</text>
</comment>
<evidence type="ECO:0000313" key="2">
    <source>
        <dbReference type="EMBL" id="MFD0801727.1"/>
    </source>
</evidence>
<dbReference type="InterPro" id="IPR029068">
    <property type="entry name" value="Glyas_Bleomycin-R_OHBP_Dase"/>
</dbReference>
<evidence type="ECO:0000259" key="1">
    <source>
        <dbReference type="PROSITE" id="PS51819"/>
    </source>
</evidence>
<dbReference type="InterPro" id="IPR004360">
    <property type="entry name" value="Glyas_Fos-R_dOase_dom"/>
</dbReference>
<accession>A0ABW3BEF8</accession>
<sequence length="125" mass="13580">MATRLFPMLSCGDLERSLAFYRDLLGGVEAYRFPEQGAPEFMVLRIGESEIGLGPVAAQPLHGRPQRPATGHRMELCVYVDDVDAVFARASADGFEAVADPAETPWGERTAWLADPDGNLVMLTG</sequence>
<reference evidence="3" key="1">
    <citation type="journal article" date="2019" name="Int. J. Syst. Evol. Microbiol.">
        <title>The Global Catalogue of Microorganisms (GCM) 10K type strain sequencing project: providing services to taxonomists for standard genome sequencing and annotation.</title>
        <authorList>
            <consortium name="The Broad Institute Genomics Platform"/>
            <consortium name="The Broad Institute Genome Sequencing Center for Infectious Disease"/>
            <person name="Wu L."/>
            <person name="Ma J."/>
        </authorList>
    </citation>
    <scope>NUCLEOTIDE SEQUENCE [LARGE SCALE GENOMIC DNA]</scope>
    <source>
        <strain evidence="3">CCUG 63369</strain>
    </source>
</reference>
<dbReference type="PANTHER" id="PTHR34109">
    <property type="entry name" value="BNAUNNG04460D PROTEIN-RELATED"/>
    <property type="match status" value="1"/>
</dbReference>
<dbReference type="InterPro" id="IPR037523">
    <property type="entry name" value="VOC_core"/>
</dbReference>
<feature type="domain" description="VOC" evidence="1">
    <location>
        <begin position="3"/>
        <end position="125"/>
    </location>
</feature>
<dbReference type="Proteomes" id="UP001596956">
    <property type="component" value="Unassembled WGS sequence"/>
</dbReference>
<gene>
    <name evidence="2" type="ORF">ACFQZU_10410</name>
</gene>
<dbReference type="EMBL" id="JBHTHR010000282">
    <property type="protein sequence ID" value="MFD0801727.1"/>
    <property type="molecule type" value="Genomic_DNA"/>
</dbReference>
<keyword evidence="3" id="KW-1185">Reference proteome</keyword>
<organism evidence="2 3">
    <name type="scientific">Streptomonospora algeriensis</name>
    <dbReference type="NCBI Taxonomy" id="995084"/>
    <lineage>
        <taxon>Bacteria</taxon>
        <taxon>Bacillati</taxon>
        <taxon>Actinomycetota</taxon>
        <taxon>Actinomycetes</taxon>
        <taxon>Streptosporangiales</taxon>
        <taxon>Nocardiopsidaceae</taxon>
        <taxon>Streptomonospora</taxon>
    </lineage>
</organism>
<name>A0ABW3BEF8_9ACTN</name>
<dbReference type="PROSITE" id="PS51819">
    <property type="entry name" value="VOC"/>
    <property type="match status" value="1"/>
</dbReference>
<proteinExistence type="predicted"/>
<protein>
    <submittedName>
        <fullName evidence="2">VOC family protein</fullName>
    </submittedName>
</protein>
<evidence type="ECO:0000313" key="3">
    <source>
        <dbReference type="Proteomes" id="UP001596956"/>
    </source>
</evidence>
<dbReference type="Pfam" id="PF00903">
    <property type="entry name" value="Glyoxalase"/>
    <property type="match status" value="1"/>
</dbReference>
<dbReference type="Gene3D" id="3.10.180.10">
    <property type="entry name" value="2,3-Dihydroxybiphenyl 1,2-Dioxygenase, domain 1"/>
    <property type="match status" value="1"/>
</dbReference>
<dbReference type="SUPFAM" id="SSF54593">
    <property type="entry name" value="Glyoxalase/Bleomycin resistance protein/Dihydroxybiphenyl dioxygenase"/>
    <property type="match status" value="1"/>
</dbReference>